<dbReference type="AlphaFoldDB" id="A0A8J5RWE4"/>
<gene>
    <name evidence="2" type="ORF">GUJ93_ZPchr0004g39373</name>
</gene>
<name>A0A8J5RWE4_ZIZPA</name>
<organism evidence="2 3">
    <name type="scientific">Zizania palustris</name>
    <name type="common">Northern wild rice</name>
    <dbReference type="NCBI Taxonomy" id="103762"/>
    <lineage>
        <taxon>Eukaryota</taxon>
        <taxon>Viridiplantae</taxon>
        <taxon>Streptophyta</taxon>
        <taxon>Embryophyta</taxon>
        <taxon>Tracheophyta</taxon>
        <taxon>Spermatophyta</taxon>
        <taxon>Magnoliopsida</taxon>
        <taxon>Liliopsida</taxon>
        <taxon>Poales</taxon>
        <taxon>Poaceae</taxon>
        <taxon>BOP clade</taxon>
        <taxon>Oryzoideae</taxon>
        <taxon>Oryzeae</taxon>
        <taxon>Zizaniinae</taxon>
        <taxon>Zizania</taxon>
    </lineage>
</organism>
<keyword evidence="3" id="KW-1185">Reference proteome</keyword>
<dbReference type="EMBL" id="JAAALK010000285">
    <property type="protein sequence ID" value="KAG8064070.1"/>
    <property type="molecule type" value="Genomic_DNA"/>
</dbReference>
<evidence type="ECO:0000256" key="1">
    <source>
        <dbReference type="SAM" id="MobiDB-lite"/>
    </source>
</evidence>
<proteinExistence type="predicted"/>
<protein>
    <submittedName>
        <fullName evidence="2">Uncharacterized protein</fullName>
    </submittedName>
</protein>
<comment type="caution">
    <text evidence="2">The sequence shown here is derived from an EMBL/GenBank/DDBJ whole genome shotgun (WGS) entry which is preliminary data.</text>
</comment>
<dbReference type="Proteomes" id="UP000729402">
    <property type="component" value="Unassembled WGS sequence"/>
</dbReference>
<evidence type="ECO:0000313" key="2">
    <source>
        <dbReference type="EMBL" id="KAG8064070.1"/>
    </source>
</evidence>
<reference evidence="2" key="2">
    <citation type="submission" date="2021-02" db="EMBL/GenBank/DDBJ databases">
        <authorList>
            <person name="Kimball J.A."/>
            <person name="Haas M.W."/>
            <person name="Macchietto M."/>
            <person name="Kono T."/>
            <person name="Duquette J."/>
            <person name="Shao M."/>
        </authorList>
    </citation>
    <scope>NUCLEOTIDE SEQUENCE</scope>
    <source>
        <tissue evidence="2">Fresh leaf tissue</tissue>
    </source>
</reference>
<accession>A0A8J5RWE4</accession>
<evidence type="ECO:0000313" key="3">
    <source>
        <dbReference type="Proteomes" id="UP000729402"/>
    </source>
</evidence>
<dbReference type="OrthoDB" id="332281at2759"/>
<sequence length="91" mass="9736">MAAALPSSPATSTPPATTWLPCTQIQAMADLVVAATHQPTDLFGEPIEAHPPWFKPEAFLRADFDPNVYPPPRPRRRGPCASSPSPPSSSM</sequence>
<reference evidence="2" key="1">
    <citation type="journal article" date="2021" name="bioRxiv">
        <title>Whole Genome Assembly and Annotation of Northern Wild Rice, Zizania palustris L., Supports a Whole Genome Duplication in the Zizania Genus.</title>
        <authorList>
            <person name="Haas M."/>
            <person name="Kono T."/>
            <person name="Macchietto M."/>
            <person name="Millas R."/>
            <person name="McGilp L."/>
            <person name="Shao M."/>
            <person name="Duquette J."/>
            <person name="Hirsch C.N."/>
            <person name="Kimball J."/>
        </authorList>
    </citation>
    <scope>NUCLEOTIDE SEQUENCE</scope>
    <source>
        <tissue evidence="2">Fresh leaf tissue</tissue>
    </source>
</reference>
<feature type="region of interest" description="Disordered" evidence="1">
    <location>
        <begin position="64"/>
        <end position="91"/>
    </location>
</feature>